<evidence type="ECO:0000256" key="4">
    <source>
        <dbReference type="ARBA" id="ARBA00022729"/>
    </source>
</evidence>
<evidence type="ECO:0000256" key="3">
    <source>
        <dbReference type="ARBA" id="ARBA00022692"/>
    </source>
</evidence>
<comment type="subcellular location">
    <subcellularLocation>
        <location evidence="8">Cell outer membrane</location>
    </subcellularLocation>
    <subcellularLocation>
        <location evidence="1">Membrane</location>
    </subcellularLocation>
</comment>
<evidence type="ECO:0000256" key="8">
    <source>
        <dbReference type="HAMAP-Rule" id="MF_01430"/>
    </source>
</evidence>
<gene>
    <name evidence="8 11" type="primary">bamA</name>
    <name evidence="11" type="ORF">F0L46_12140</name>
</gene>
<dbReference type="Gene3D" id="2.40.160.50">
    <property type="entry name" value="membrane protein fhac: a member of the omp85/tpsb transporter family"/>
    <property type="match status" value="1"/>
</dbReference>
<evidence type="ECO:0000256" key="5">
    <source>
        <dbReference type="ARBA" id="ARBA00022737"/>
    </source>
</evidence>
<dbReference type="GO" id="GO:0009279">
    <property type="term" value="C:cell outer membrane"/>
    <property type="evidence" value="ECO:0007669"/>
    <property type="project" value="UniProtKB-SubCell"/>
</dbReference>
<name>A0A5B2VDJ2_9HYPH</name>
<keyword evidence="12" id="KW-1185">Reference proteome</keyword>
<feature type="domain" description="POTRA" evidence="10">
    <location>
        <begin position="92"/>
        <end position="169"/>
    </location>
</feature>
<keyword evidence="5 8" id="KW-0677">Repeat</keyword>
<evidence type="ECO:0000256" key="6">
    <source>
        <dbReference type="ARBA" id="ARBA00023136"/>
    </source>
</evidence>
<dbReference type="InterPro" id="IPR034746">
    <property type="entry name" value="POTRA"/>
</dbReference>
<comment type="caution">
    <text evidence="11">The sequence shown here is derived from an EMBL/GenBank/DDBJ whole genome shotgun (WGS) entry which is preliminary data.</text>
</comment>
<dbReference type="OrthoDB" id="9803054at2"/>
<dbReference type="EMBL" id="VUOA01000021">
    <property type="protein sequence ID" value="KAA2237014.1"/>
    <property type="molecule type" value="Genomic_DNA"/>
</dbReference>
<evidence type="ECO:0000256" key="2">
    <source>
        <dbReference type="ARBA" id="ARBA00022452"/>
    </source>
</evidence>
<dbReference type="Pfam" id="PF01103">
    <property type="entry name" value="Omp85"/>
    <property type="match status" value="1"/>
</dbReference>
<evidence type="ECO:0000313" key="12">
    <source>
        <dbReference type="Proteomes" id="UP000323142"/>
    </source>
</evidence>
<reference evidence="11 12" key="1">
    <citation type="submission" date="2019-09" db="EMBL/GenBank/DDBJ databases">
        <title>Salinarimonas rosea gen. nov., sp. nov., a new member of the a-2 subgroup of the Proteobacteria.</title>
        <authorList>
            <person name="Liu J."/>
        </authorList>
    </citation>
    <scope>NUCLEOTIDE SEQUENCE [LARGE SCALE GENOMIC DNA]</scope>
    <source>
        <strain evidence="11 12">BN140002</strain>
    </source>
</reference>
<evidence type="ECO:0000256" key="9">
    <source>
        <dbReference type="NCBIfam" id="TIGR03303"/>
    </source>
</evidence>
<feature type="chain" id="PRO_5023380027" description="Outer membrane protein assembly factor BamA" evidence="8">
    <location>
        <begin position="35"/>
        <end position="842"/>
    </location>
</feature>
<evidence type="ECO:0000256" key="7">
    <source>
        <dbReference type="ARBA" id="ARBA00023237"/>
    </source>
</evidence>
<comment type="function">
    <text evidence="8">Part of the outer membrane protein assembly complex, which is involved in assembly and insertion of beta-barrel proteins into the outer membrane.</text>
</comment>
<dbReference type="GO" id="GO:0043165">
    <property type="term" value="P:Gram-negative-bacterium-type cell outer membrane assembly"/>
    <property type="evidence" value="ECO:0007669"/>
    <property type="project" value="UniProtKB-UniRule"/>
</dbReference>
<dbReference type="PANTHER" id="PTHR12815:SF23">
    <property type="entry name" value="OUTER MEMBRANE PROTEIN ASSEMBLY FACTOR BAMA"/>
    <property type="match status" value="1"/>
</dbReference>
<accession>A0A5B2VDJ2</accession>
<comment type="similarity">
    <text evidence="8">Belongs to the BamA family.</text>
</comment>
<reference evidence="11 12" key="2">
    <citation type="submission" date="2019-09" db="EMBL/GenBank/DDBJ databases">
        <authorList>
            <person name="Jin C."/>
        </authorList>
    </citation>
    <scope>NUCLEOTIDE SEQUENCE [LARGE SCALE GENOMIC DNA]</scope>
    <source>
        <strain evidence="11 12">BN140002</strain>
    </source>
</reference>
<dbReference type="InterPro" id="IPR000184">
    <property type="entry name" value="Bac_surfAg_D15"/>
</dbReference>
<dbReference type="AlphaFoldDB" id="A0A5B2VDJ2"/>
<keyword evidence="4 8" id="KW-0732">Signal</keyword>
<dbReference type="PIRSF" id="PIRSF006076">
    <property type="entry name" value="OM_assembly_OMP85"/>
    <property type="match status" value="1"/>
</dbReference>
<dbReference type="InterPro" id="IPR039910">
    <property type="entry name" value="D15-like"/>
</dbReference>
<dbReference type="NCBIfam" id="TIGR03303">
    <property type="entry name" value="OM_YaeT"/>
    <property type="match status" value="1"/>
</dbReference>
<dbReference type="Proteomes" id="UP000323142">
    <property type="component" value="Unassembled WGS sequence"/>
</dbReference>
<evidence type="ECO:0000313" key="11">
    <source>
        <dbReference type="EMBL" id="KAA2237014.1"/>
    </source>
</evidence>
<dbReference type="InterPro" id="IPR023707">
    <property type="entry name" value="OM_assembly_BamA"/>
</dbReference>
<dbReference type="GO" id="GO:0051205">
    <property type="term" value="P:protein insertion into membrane"/>
    <property type="evidence" value="ECO:0007669"/>
    <property type="project" value="UniProtKB-UniRule"/>
</dbReference>
<evidence type="ECO:0000256" key="1">
    <source>
        <dbReference type="ARBA" id="ARBA00004370"/>
    </source>
</evidence>
<dbReference type="Pfam" id="PF07244">
    <property type="entry name" value="POTRA"/>
    <property type="match status" value="4"/>
</dbReference>
<keyword evidence="3 8" id="KW-0812">Transmembrane</keyword>
<feature type="domain" description="POTRA" evidence="10">
    <location>
        <begin position="346"/>
        <end position="419"/>
    </location>
</feature>
<evidence type="ECO:0000259" key="10">
    <source>
        <dbReference type="PROSITE" id="PS51779"/>
    </source>
</evidence>
<comment type="subunit">
    <text evidence="8">Part of the Bam complex.</text>
</comment>
<dbReference type="PROSITE" id="PS51779">
    <property type="entry name" value="POTRA"/>
    <property type="match status" value="3"/>
</dbReference>
<keyword evidence="7 8" id="KW-0998">Cell outer membrane</keyword>
<feature type="domain" description="POTRA" evidence="10">
    <location>
        <begin position="172"/>
        <end position="260"/>
    </location>
</feature>
<dbReference type="InterPro" id="IPR010827">
    <property type="entry name" value="BamA/TamA_POTRA"/>
</dbReference>
<keyword evidence="2 8" id="KW-1134">Transmembrane beta strand</keyword>
<proteinExistence type="inferred from homology"/>
<dbReference type="HAMAP" id="MF_01430">
    <property type="entry name" value="OM_assembly_BamA"/>
    <property type="match status" value="1"/>
</dbReference>
<feature type="signal peptide" evidence="8">
    <location>
        <begin position="1"/>
        <end position="34"/>
    </location>
</feature>
<dbReference type="RefSeq" id="WP_149817842.1">
    <property type="nucleotide sequence ID" value="NZ_VUOA01000021.1"/>
</dbReference>
<dbReference type="Gene3D" id="3.10.20.310">
    <property type="entry name" value="membrane protein fhac"/>
    <property type="match status" value="5"/>
</dbReference>
<sequence precursor="true">MMSTTMKRGRGTAKSATIAALAMVATLSAGSALAQQVVIEGNRRVDAETIRSYVSGSSTEEARRNLLATGMFSDVRVSRRGGATVVSVRENNLINRVVFEGNRRVPREVLEPEVTARARGPFTEAMLQADADRIREIYRRSGRALANVTPRVVDLPNGRVDIVYTIEEGGKTPIQAINFVGNQSYSASRLRGVMTSAETNLLSFIKTNDVYDPDRLASDLELIRRYYLKNGYADFRVVSSDVQFDQAQGGYVITIAVEEGPQYRVGEVSVDSRLGPEVDPAVLRSRVTTSSGAVYNAEAVERSLTNVTTEIARRGYAFAQVRPVGQRDPATRTISVAYVVEEGPRVYIERINVRGNTRTRDYVIRRELDLGEGDAYNKVLVDRAERRLNNTGFFKRVRVTNEPGSSPDRVVVNIDVEDQPTGAFSIAGGYSTADGFIGEVSVTESNFLGRGQFVRLAGTAGQKSQGVDFSFTEPYFLGYRLAAGFDLFTKFSDQTQYSRYENRTTGGAIRFALPITEEISVGIRYSLFQQEVKIPNSESKPYNDCSFPIPGVTSLLPGGIPSRLTTATPTGSSGCEANGEASIAIKEAQGRTLTSLVGLNFVYNSLDNFRNPTSGFYGEIKPEVAGLGGDSRYFRLSGEGRAYYEIFEEIVGIARVQGGHIAAFGGDNLRVIDHYFLGPSLVRGFAPSGLGPRDVGTVDARSNAIGGTTYFGGSLEVQFPIFGLPRDLGLKGAVFADAGTLFGYKGNTAFDVNRNGIIDGVIGGVCTANAASPTQQECLNVRDNKTIRSSVGASLLWASPLGPIRFDYAVALSKDEGVVLPNGSRVGGDRTQAFRFSGGTRF</sequence>
<dbReference type="PANTHER" id="PTHR12815">
    <property type="entry name" value="SORTING AND ASSEMBLY MACHINERY SAMM50 PROTEIN FAMILY MEMBER"/>
    <property type="match status" value="1"/>
</dbReference>
<organism evidence="11 12">
    <name type="scientific">Salinarimonas soli</name>
    <dbReference type="NCBI Taxonomy" id="1638099"/>
    <lineage>
        <taxon>Bacteria</taxon>
        <taxon>Pseudomonadati</taxon>
        <taxon>Pseudomonadota</taxon>
        <taxon>Alphaproteobacteria</taxon>
        <taxon>Hyphomicrobiales</taxon>
        <taxon>Salinarimonadaceae</taxon>
        <taxon>Salinarimonas</taxon>
    </lineage>
</organism>
<keyword evidence="6 8" id="KW-0472">Membrane</keyword>
<protein>
    <recommendedName>
        <fullName evidence="8 9">Outer membrane protein assembly factor BamA</fullName>
    </recommendedName>
</protein>